<dbReference type="InterPro" id="IPR057420">
    <property type="entry name" value="Beta-prop_CGLA"/>
</dbReference>
<dbReference type="InterPro" id="IPR036322">
    <property type="entry name" value="WD40_repeat_dom_sf"/>
</dbReference>
<dbReference type="InterPro" id="IPR012334">
    <property type="entry name" value="Pectin_lyas_fold"/>
</dbReference>
<evidence type="ECO:0000259" key="2">
    <source>
        <dbReference type="Pfam" id="PF13229"/>
    </source>
</evidence>
<feature type="domain" description="Right handed beta helix" evidence="2">
    <location>
        <begin position="1221"/>
        <end position="1414"/>
    </location>
</feature>
<protein>
    <submittedName>
        <fullName evidence="5">Lambda-carrageenase</fullName>
        <ecNumber evidence="5">3.2.1.162</ecNumber>
    </submittedName>
</protein>
<evidence type="ECO:0000256" key="1">
    <source>
        <dbReference type="SAM" id="SignalP"/>
    </source>
</evidence>
<dbReference type="EC" id="3.2.1.162" evidence="5"/>
<organism evidence="5 6">
    <name type="scientific">Sedimentisphaera salicampi</name>
    <dbReference type="NCBI Taxonomy" id="1941349"/>
    <lineage>
        <taxon>Bacteria</taxon>
        <taxon>Pseudomonadati</taxon>
        <taxon>Planctomycetota</taxon>
        <taxon>Phycisphaerae</taxon>
        <taxon>Sedimentisphaerales</taxon>
        <taxon>Sedimentisphaeraceae</taxon>
        <taxon>Sedimentisphaera</taxon>
    </lineage>
</organism>
<dbReference type="EMBL" id="CP021023">
    <property type="protein sequence ID" value="ARN57404.1"/>
    <property type="molecule type" value="Genomic_DNA"/>
</dbReference>
<dbReference type="SUPFAM" id="SSF51126">
    <property type="entry name" value="Pectin lyase-like"/>
    <property type="match status" value="2"/>
</dbReference>
<keyword evidence="1" id="KW-0732">Signal</keyword>
<dbReference type="InterPro" id="IPR006626">
    <property type="entry name" value="PbH1"/>
</dbReference>
<keyword evidence="5" id="KW-0378">Hydrolase</keyword>
<dbReference type="InterPro" id="IPR057421">
    <property type="entry name" value="CGLA_M"/>
</dbReference>
<feature type="chain" id="PRO_5010880939" evidence="1">
    <location>
        <begin position="26"/>
        <end position="1554"/>
    </location>
</feature>
<feature type="domain" description="Lambda-carrageenase beta-propeller" evidence="4">
    <location>
        <begin position="106"/>
        <end position="173"/>
    </location>
</feature>
<dbReference type="Proteomes" id="UP000193334">
    <property type="component" value="Chromosome"/>
</dbReference>
<evidence type="ECO:0000259" key="3">
    <source>
        <dbReference type="Pfam" id="PF25290"/>
    </source>
</evidence>
<dbReference type="STRING" id="1941349.STSP1_01811"/>
<sequence length="1554" mass="171058" precursor="true">MLLRFLINQRFVFLLLCIISFQALAQSAFQPYNTGGDNIIHVTAADFDDVGVKDYVVCMSVHGKIKAYDRPALHPQGGSPLLWEYSTPVSFNIMIKAAQANTQSPGEEILIPGTDGKLRILSSEGSLLSEWSVGSGAMYCADTGQTSSGQTVIITGGVDGNVYFLDESGNQLASKTPENKGVVRRVVTGDYDGSGGEEAAVFYAKRGFAGNRYIEIYDLDTFARPSYSQLTAPLYDDVGPTVAWGYVGMGWTDKQIPWAYDMDGDGDEEIAAHWGVLHPESGSEETRLTGFANDGELLYLDQDYGNAFEQTPTGRYLLQQGIPGDFKDGAEYPDTELFTVYGDDLYLVNYDTSKSPETNRCKVSDYTNAHPLYHFTDAARLEDRSGGLDKIVLAGPITGDDHFYVVDLSGDDWKQQSQTIDGRGVLGEVDSNLDQLSSSLDNFAGQQAHSGRPIWFIHYFESWLGWEMTPENIQAHGQQVEDAMLPWKNMLGGDPQRVVFAASHNPKVIGPNGGDPDVTPEGMVAYCEELASRGVHFCLKIGHGANLYMSAENLADCYEASVVDGECYMMARTKELHTTNYIDAYKPHMDAVLQRAQQIGEEPAKIMLCGKGAIFSAMTPSQASTYFPAYKDILMPGVENSNVNAVDLSFSERVGLWMSGQVESWGCNLAGDWLASNRIAEWGGMRNGHIVLRHLLSQLAMGAEVFRFNSVTASENPIYKRGIDPNTHWWSDTYRQGMWNFLKIVESGVFPSIPSRQQIKGISPVAAAAPEPDYAHLRKEDVNHDWNNYSPDSTAYVINNLECWNAYKDVPEYDLTSIFFNTKRRWDNFFPTSASGFPLFVPYKTKQQLEAMPWCRKAYQTDGVSWDDYDRLMLAETEISSELQAQRTNMPFYVENECFWQVIESESSPDLYYAMLMDSAALSPEERDVKLKLGSETGAWAVYDQLGSQQQPLGELRRSSDEVPITVPAGSARLLTIQADQSGGADIYEDGFVDHTDLMMMVYQWLGAPMRPSADIAPESGDDFVNLLDFSALAESWLILQPGTEYYLDSENGDDSNSGLTPQSAWKTLSKASSQSYEMGDSILLKSGQTFEGSLQITSSGTEKAPIVISSWSDGDKPVIDSAGFFAGIEITDSSFVEVSGIEITSDGQEAIDPRAETQRYGVYAFASGSQVQEGIKLSDLYIHDIFAEVAVSSGGRNPTSNMGKGIEVLAQGWGDPYFDGITIENCRIETTGHYALGVHTRQTSDQSRYTRNVEILNNSLADIGGPGIQPGRCRDVLVRGNTVDASGAYVDPRMHGRGSGIWPWSCHNVLIEKNSFMHARGKADSCGAHIDFNCSDVVVQYNFSMDNEGGFIEILGNNYNCAYRYNVSVNDGFRVKGQNGAVQEGKTIFAGGYVGSGNAKTGPFNTYIYNNTIYTKGDGRSCFRIEKTTDGLLIANNIFCMYGDTSHDSGDSGQVSNVIFENNMYIYQDIWPSTMPIQDSAPIYGWPVFTNLGGTDPLDYIPTNTSEVQDAGIEIPKLPQDSVGLEIGLEVQEDFRGNPIVGLPDLGAFEIGQ</sequence>
<reference evidence="6" key="1">
    <citation type="submission" date="2017-04" db="EMBL/GenBank/DDBJ databases">
        <title>Comparative genomics and description of representatives of a novel lineage of planctomycetes thriving in anoxic sediments.</title>
        <authorList>
            <person name="Spring S."/>
            <person name="Bunk B."/>
            <person name="Sproer C."/>
        </authorList>
    </citation>
    <scope>NUCLEOTIDE SEQUENCE [LARGE SCALE GENOMIC DNA]</scope>
    <source>
        <strain evidence="6">ST-PulAB-D4</strain>
    </source>
</reference>
<feature type="signal peptide" evidence="1">
    <location>
        <begin position="1"/>
        <end position="25"/>
    </location>
</feature>
<accession>A0A1W6LNR2</accession>
<keyword evidence="6" id="KW-1185">Reference proteome</keyword>
<feature type="domain" description="Lambda-carrageenase middle" evidence="3">
    <location>
        <begin position="583"/>
        <end position="847"/>
    </location>
</feature>
<dbReference type="InterPro" id="IPR011050">
    <property type="entry name" value="Pectin_lyase_fold/virulence"/>
</dbReference>
<evidence type="ECO:0000259" key="4">
    <source>
        <dbReference type="Pfam" id="PF25292"/>
    </source>
</evidence>
<name>A0A1W6LNR2_9BACT</name>
<gene>
    <name evidence="5" type="primary">cglA</name>
    <name evidence="5" type="ORF">STSP1_01811</name>
</gene>
<keyword evidence="5" id="KW-0326">Glycosidase</keyword>
<dbReference type="Pfam" id="PF13229">
    <property type="entry name" value="Beta_helix"/>
    <property type="match status" value="1"/>
</dbReference>
<dbReference type="Gene3D" id="2.160.20.10">
    <property type="entry name" value="Single-stranded right-handed beta-helix, Pectin lyase-like"/>
    <property type="match status" value="1"/>
</dbReference>
<evidence type="ECO:0000313" key="5">
    <source>
        <dbReference type="EMBL" id="ARN57404.1"/>
    </source>
</evidence>
<proteinExistence type="predicted"/>
<dbReference type="GO" id="GO:0033957">
    <property type="term" value="F:lambda-carrageenase activity"/>
    <property type="evidence" value="ECO:0007669"/>
    <property type="project" value="UniProtKB-EC"/>
</dbReference>
<dbReference type="Pfam" id="PF25292">
    <property type="entry name" value="Beta-prop_CGLA"/>
    <property type="match status" value="1"/>
</dbReference>
<dbReference type="InterPro" id="IPR039448">
    <property type="entry name" value="Beta_helix"/>
</dbReference>
<dbReference type="RefSeq" id="WP_085756046.1">
    <property type="nucleotide sequence ID" value="NZ_CP021023.1"/>
</dbReference>
<evidence type="ECO:0000313" key="6">
    <source>
        <dbReference type="Proteomes" id="UP000193334"/>
    </source>
</evidence>
<dbReference type="Pfam" id="PF25290">
    <property type="entry name" value="CGLA_M"/>
    <property type="match status" value="1"/>
</dbReference>
<dbReference type="KEGG" id="pbp:STSP1_01811"/>
<dbReference type="SUPFAM" id="SSF50978">
    <property type="entry name" value="WD40 repeat-like"/>
    <property type="match status" value="1"/>
</dbReference>
<dbReference type="SMART" id="SM00710">
    <property type="entry name" value="PbH1"/>
    <property type="match status" value="6"/>
</dbReference>